<comment type="subcellular location">
    <subcellularLocation>
        <location evidence="1">Nucleus</location>
    </subcellularLocation>
</comment>
<keyword evidence="7" id="KW-1185">Reference proteome</keyword>
<evidence type="ECO:0000313" key="8">
    <source>
        <dbReference type="WBParaSite" id="TREG1_87700.1"/>
    </source>
</evidence>
<accession>A0AA85KIB3</accession>
<dbReference type="Pfam" id="PF07522">
    <property type="entry name" value="DRMBL"/>
    <property type="match status" value="1"/>
</dbReference>
<dbReference type="InterPro" id="IPR011084">
    <property type="entry name" value="DRMBL"/>
</dbReference>
<dbReference type="WBParaSite" id="TREG1_87700.1">
    <property type="protein sequence ID" value="TREG1_87700.1"/>
    <property type="gene ID" value="TREG1_87700"/>
</dbReference>
<dbReference type="InterPro" id="IPR036866">
    <property type="entry name" value="RibonucZ/Hydroxyglut_hydro"/>
</dbReference>
<reference evidence="8" key="2">
    <citation type="submission" date="2023-11" db="UniProtKB">
        <authorList>
            <consortium name="WormBaseParasite"/>
        </authorList>
    </citation>
    <scope>IDENTIFICATION</scope>
</reference>
<dbReference type="AlphaFoldDB" id="A0AA85KIB3"/>
<dbReference type="GO" id="GO:0035312">
    <property type="term" value="F:5'-3' DNA exonuclease activity"/>
    <property type="evidence" value="ECO:0007669"/>
    <property type="project" value="TreeGrafter"/>
</dbReference>
<dbReference type="PANTHER" id="PTHR23240">
    <property type="entry name" value="DNA CROSS-LINK REPAIR PROTEIN PSO2/SNM1-RELATED"/>
    <property type="match status" value="1"/>
</dbReference>
<evidence type="ECO:0000256" key="4">
    <source>
        <dbReference type="ARBA" id="ARBA00023204"/>
    </source>
</evidence>
<reference evidence="7" key="1">
    <citation type="submission" date="2022-06" db="EMBL/GenBank/DDBJ databases">
        <authorList>
            <person name="Berger JAMES D."/>
            <person name="Berger JAMES D."/>
        </authorList>
    </citation>
    <scope>NUCLEOTIDE SEQUENCE [LARGE SCALE GENOMIC DNA]</scope>
</reference>
<dbReference type="Proteomes" id="UP000050795">
    <property type="component" value="Unassembled WGS sequence"/>
</dbReference>
<proteinExistence type="inferred from homology"/>
<dbReference type="GO" id="GO:0003684">
    <property type="term" value="F:damaged DNA binding"/>
    <property type="evidence" value="ECO:0007669"/>
    <property type="project" value="TreeGrafter"/>
</dbReference>
<dbReference type="Gene3D" id="3.40.50.12650">
    <property type="match status" value="1"/>
</dbReference>
<comment type="similarity">
    <text evidence="2">Belongs to the DNA repair metallo-beta-lactamase (DRMBL) family.</text>
</comment>
<evidence type="ECO:0000259" key="6">
    <source>
        <dbReference type="Pfam" id="PF07522"/>
    </source>
</evidence>
<dbReference type="PANTHER" id="PTHR23240:SF6">
    <property type="entry name" value="DNA CROSS-LINK REPAIR 1A PROTEIN"/>
    <property type="match status" value="1"/>
</dbReference>
<name>A0AA85KIB3_TRIRE</name>
<sequence length="277" mass="31476">MFLFHLPSKQKTYLHTGDFRYTPEMLILPSSLTNYLTNDCLKDMSSRIDSVFLDTTYCFSQYDFPTQEKVIEGAVKITAEYLTKDRTTLIICGMYSIGKERFVYGIASELNLQVWLPKYQSRLVKLAAQGGCDVCKKLLQCVTNNPQKAQLHVLPMQQLNLKSLIKHRNEMGSPLPADPFQKSSCKSNSRPVLGWRPTGWSHRKLNRSQTSLIPLPEGVVLEGRQENIHIYGAPYSEHSSFLELKEFITRLRPSRVVPTVLGKSAASVKDTVNSWLT</sequence>
<evidence type="ECO:0000256" key="5">
    <source>
        <dbReference type="ARBA" id="ARBA00023242"/>
    </source>
</evidence>
<dbReference type="GO" id="GO:0005634">
    <property type="term" value="C:nucleus"/>
    <property type="evidence" value="ECO:0007669"/>
    <property type="project" value="UniProtKB-SubCell"/>
</dbReference>
<organism evidence="7 8">
    <name type="scientific">Trichobilharzia regenti</name>
    <name type="common">Nasal bird schistosome</name>
    <dbReference type="NCBI Taxonomy" id="157069"/>
    <lineage>
        <taxon>Eukaryota</taxon>
        <taxon>Metazoa</taxon>
        <taxon>Spiralia</taxon>
        <taxon>Lophotrochozoa</taxon>
        <taxon>Platyhelminthes</taxon>
        <taxon>Trematoda</taxon>
        <taxon>Digenea</taxon>
        <taxon>Strigeidida</taxon>
        <taxon>Schistosomatoidea</taxon>
        <taxon>Schistosomatidae</taxon>
        <taxon>Trichobilharzia</taxon>
    </lineage>
</organism>
<evidence type="ECO:0000313" key="7">
    <source>
        <dbReference type="Proteomes" id="UP000050795"/>
    </source>
</evidence>
<evidence type="ECO:0000256" key="3">
    <source>
        <dbReference type="ARBA" id="ARBA00022763"/>
    </source>
</evidence>
<feature type="domain" description="DNA repair metallo-beta-lactamase" evidence="6">
    <location>
        <begin position="138"/>
        <end position="261"/>
    </location>
</feature>
<keyword evidence="4" id="KW-0234">DNA repair</keyword>
<keyword evidence="5" id="KW-0539">Nucleus</keyword>
<evidence type="ECO:0000256" key="1">
    <source>
        <dbReference type="ARBA" id="ARBA00004123"/>
    </source>
</evidence>
<dbReference type="GO" id="GO:0006303">
    <property type="term" value="P:double-strand break repair via nonhomologous end joining"/>
    <property type="evidence" value="ECO:0007669"/>
    <property type="project" value="TreeGrafter"/>
</dbReference>
<protein>
    <recommendedName>
        <fullName evidence="6">DNA repair metallo-beta-lactamase domain-containing protein</fullName>
    </recommendedName>
</protein>
<keyword evidence="3" id="KW-0227">DNA damage</keyword>
<evidence type="ECO:0000256" key="2">
    <source>
        <dbReference type="ARBA" id="ARBA00010304"/>
    </source>
</evidence>
<dbReference type="SUPFAM" id="SSF56281">
    <property type="entry name" value="Metallo-hydrolase/oxidoreductase"/>
    <property type="match status" value="1"/>
</dbReference>
<dbReference type="GO" id="GO:0036297">
    <property type="term" value="P:interstrand cross-link repair"/>
    <property type="evidence" value="ECO:0007669"/>
    <property type="project" value="TreeGrafter"/>
</dbReference>
<dbReference type="Gene3D" id="3.60.15.10">
    <property type="entry name" value="Ribonuclease Z/Hydroxyacylglutathione hydrolase-like"/>
    <property type="match status" value="1"/>
</dbReference>